<evidence type="ECO:0000313" key="3">
    <source>
        <dbReference type="Proteomes" id="UP000440578"/>
    </source>
</evidence>
<dbReference type="Proteomes" id="UP000440578">
    <property type="component" value="Unassembled WGS sequence"/>
</dbReference>
<accession>A0A6A4WDF6</accession>
<organism evidence="2 3">
    <name type="scientific">Amphibalanus amphitrite</name>
    <name type="common">Striped barnacle</name>
    <name type="synonym">Balanus amphitrite</name>
    <dbReference type="NCBI Taxonomy" id="1232801"/>
    <lineage>
        <taxon>Eukaryota</taxon>
        <taxon>Metazoa</taxon>
        <taxon>Ecdysozoa</taxon>
        <taxon>Arthropoda</taxon>
        <taxon>Crustacea</taxon>
        <taxon>Multicrustacea</taxon>
        <taxon>Cirripedia</taxon>
        <taxon>Thoracica</taxon>
        <taxon>Thoracicalcarea</taxon>
        <taxon>Balanomorpha</taxon>
        <taxon>Balanoidea</taxon>
        <taxon>Balanidae</taxon>
        <taxon>Amphibalaninae</taxon>
        <taxon>Amphibalanus</taxon>
    </lineage>
</organism>
<evidence type="ECO:0000313" key="2">
    <source>
        <dbReference type="EMBL" id="KAF0300882.1"/>
    </source>
</evidence>
<gene>
    <name evidence="2" type="ORF">FJT64_026708</name>
</gene>
<feature type="region of interest" description="Disordered" evidence="1">
    <location>
        <begin position="51"/>
        <end position="78"/>
    </location>
</feature>
<dbReference type="AlphaFoldDB" id="A0A6A4WDF6"/>
<proteinExistence type="predicted"/>
<keyword evidence="3" id="KW-1185">Reference proteome</keyword>
<dbReference type="EMBL" id="VIIS01001223">
    <property type="protein sequence ID" value="KAF0300882.1"/>
    <property type="molecule type" value="Genomic_DNA"/>
</dbReference>
<reference evidence="2 3" key="1">
    <citation type="submission" date="2019-07" db="EMBL/GenBank/DDBJ databases">
        <title>Draft genome assembly of a fouling barnacle, Amphibalanus amphitrite (Darwin, 1854): The first reference genome for Thecostraca.</title>
        <authorList>
            <person name="Kim W."/>
        </authorList>
    </citation>
    <scope>NUCLEOTIDE SEQUENCE [LARGE SCALE GENOMIC DNA]</scope>
    <source>
        <strain evidence="2">SNU_AA5</strain>
        <tissue evidence="2">Soma without cirri and trophi</tissue>
    </source>
</reference>
<evidence type="ECO:0000256" key="1">
    <source>
        <dbReference type="SAM" id="MobiDB-lite"/>
    </source>
</evidence>
<name>A0A6A4WDF6_AMPAM</name>
<sequence length="151" mass="16114">MSSASAARSMASWMKSSSLSSSSETPLALLGTTTSTRGMLPKLECTALPGWNSRAPGAGGPAPNGPNGAERAAARTHRNTCKRWPVSEVTQTHTHTHSAHARSPAIINIEISKVFYVNASCKISICATITHSRLGRKLLLKFQQPFCILID</sequence>
<protein>
    <submittedName>
        <fullName evidence="2">Uncharacterized protein</fullName>
    </submittedName>
</protein>
<comment type="caution">
    <text evidence="2">The sequence shown here is derived from an EMBL/GenBank/DDBJ whole genome shotgun (WGS) entry which is preliminary data.</text>
</comment>